<gene>
    <name evidence="1" type="ORF">IPOD504_LOCUS16278</name>
</gene>
<dbReference type="Proteomes" id="UP000837857">
    <property type="component" value="Chromosome 7"/>
</dbReference>
<organism evidence="1 2">
    <name type="scientific">Iphiclides podalirius</name>
    <name type="common">scarce swallowtail</name>
    <dbReference type="NCBI Taxonomy" id="110791"/>
    <lineage>
        <taxon>Eukaryota</taxon>
        <taxon>Metazoa</taxon>
        <taxon>Ecdysozoa</taxon>
        <taxon>Arthropoda</taxon>
        <taxon>Hexapoda</taxon>
        <taxon>Insecta</taxon>
        <taxon>Pterygota</taxon>
        <taxon>Neoptera</taxon>
        <taxon>Endopterygota</taxon>
        <taxon>Lepidoptera</taxon>
        <taxon>Glossata</taxon>
        <taxon>Ditrysia</taxon>
        <taxon>Papilionoidea</taxon>
        <taxon>Papilionidae</taxon>
        <taxon>Papilioninae</taxon>
        <taxon>Iphiclides</taxon>
    </lineage>
</organism>
<reference evidence="1" key="1">
    <citation type="submission" date="2022-03" db="EMBL/GenBank/DDBJ databases">
        <authorList>
            <person name="Martin H S."/>
        </authorList>
    </citation>
    <scope>NUCLEOTIDE SEQUENCE</scope>
</reference>
<proteinExistence type="predicted"/>
<name>A0ABN8J5U5_9NEOP</name>
<dbReference type="EMBL" id="OW152819">
    <property type="protein sequence ID" value="CAH2074795.1"/>
    <property type="molecule type" value="Genomic_DNA"/>
</dbReference>
<evidence type="ECO:0000313" key="2">
    <source>
        <dbReference type="Proteomes" id="UP000837857"/>
    </source>
</evidence>
<protein>
    <submittedName>
        <fullName evidence="1">Uncharacterized protein</fullName>
    </submittedName>
</protein>
<evidence type="ECO:0000313" key="1">
    <source>
        <dbReference type="EMBL" id="CAH2074795.1"/>
    </source>
</evidence>
<feature type="non-terminal residue" evidence="1">
    <location>
        <position position="91"/>
    </location>
</feature>
<accession>A0ABN8J5U5</accession>
<sequence length="91" mass="10427">MVSAPSQLGLEWRADVTYTRFGRSNEAQKEFRTPKKFLANSDVSHYRNEQWERTLSMRALHSAAAVRNALCAHRPSMLESLLPQASQLSRH</sequence>
<keyword evidence="2" id="KW-1185">Reference proteome</keyword>